<dbReference type="Proteomes" id="UP000011666">
    <property type="component" value="Unassembled WGS sequence"/>
</dbReference>
<evidence type="ECO:0000313" key="2">
    <source>
        <dbReference type="EMBL" id="GAC66510.1"/>
    </source>
</evidence>
<dbReference type="STRING" id="1223545.GS4_02_02210"/>
<protein>
    <submittedName>
        <fullName evidence="2">Putative siderophore-interacting protein</fullName>
    </submittedName>
</protein>
<dbReference type="InterPro" id="IPR039261">
    <property type="entry name" value="FNR_nucleotide-bd"/>
</dbReference>
<organism evidence="2 3">
    <name type="scientific">Gordonia soli NBRC 108243</name>
    <dbReference type="NCBI Taxonomy" id="1223545"/>
    <lineage>
        <taxon>Bacteria</taxon>
        <taxon>Bacillati</taxon>
        <taxon>Actinomycetota</taxon>
        <taxon>Actinomycetes</taxon>
        <taxon>Mycobacteriales</taxon>
        <taxon>Gordoniaceae</taxon>
        <taxon>Gordonia</taxon>
    </lineage>
</organism>
<keyword evidence="3" id="KW-1185">Reference proteome</keyword>
<dbReference type="SUPFAM" id="SSF63380">
    <property type="entry name" value="Riboflavin synthase domain-like"/>
    <property type="match status" value="1"/>
</dbReference>
<dbReference type="PANTHER" id="PTHR30157">
    <property type="entry name" value="FERRIC REDUCTASE, NADPH-DEPENDENT"/>
    <property type="match status" value="1"/>
</dbReference>
<dbReference type="Pfam" id="PF04954">
    <property type="entry name" value="SIP"/>
    <property type="match status" value="1"/>
</dbReference>
<feature type="domain" description="FAD-binding FR-type" evidence="1">
    <location>
        <begin position="15"/>
        <end position="118"/>
    </location>
</feature>
<dbReference type="InterPro" id="IPR007037">
    <property type="entry name" value="SIP_rossman_dom"/>
</dbReference>
<gene>
    <name evidence="2" type="ORF">GS4_02_02210</name>
</gene>
<dbReference type="AlphaFoldDB" id="M0QD62"/>
<dbReference type="InterPro" id="IPR039374">
    <property type="entry name" value="SIP_fam"/>
</dbReference>
<dbReference type="Gene3D" id="3.40.50.80">
    <property type="entry name" value="Nucleotide-binding domain of ferredoxin-NADP reductase (FNR) module"/>
    <property type="match status" value="1"/>
</dbReference>
<dbReference type="PANTHER" id="PTHR30157:SF0">
    <property type="entry name" value="NADPH-DEPENDENT FERRIC-CHELATE REDUCTASE"/>
    <property type="match status" value="1"/>
</dbReference>
<accession>M0QD62</accession>
<dbReference type="InterPro" id="IPR017938">
    <property type="entry name" value="Riboflavin_synthase-like_b-brl"/>
</dbReference>
<proteinExistence type="predicted"/>
<dbReference type="GO" id="GO:0016491">
    <property type="term" value="F:oxidoreductase activity"/>
    <property type="evidence" value="ECO:0007669"/>
    <property type="project" value="InterPro"/>
</dbReference>
<dbReference type="Gene3D" id="2.40.30.10">
    <property type="entry name" value="Translation factors"/>
    <property type="match status" value="1"/>
</dbReference>
<sequence>MATTDTGARFDLGRMLLSGGRVTHIDHLAPTSTRIRMEGPKLVGYEWNPGDHIRMRMSSIVTLRCFSIWDSDPVQGWLDVIVYDRKSPDGPGLQWLNTVKTGDYAAFFRDTRGLKRRPDATWYLFAGEETAAPGFGSLLREIDPEVPVVGVHQANTVGDHIELPRELTRVNRDGRSAASSTDMVDAIAALDLPDPDGGAAYLAGEARTIQMVRAFLVRDRGWNRRSIVTKPFWTPGKRGMD</sequence>
<dbReference type="RefSeq" id="WP_007616791.1">
    <property type="nucleotide sequence ID" value="NZ_BANX01000002.1"/>
</dbReference>
<comment type="caution">
    <text evidence="2">The sequence shown here is derived from an EMBL/GenBank/DDBJ whole genome shotgun (WGS) entry which is preliminary data.</text>
</comment>
<reference evidence="2 3" key="1">
    <citation type="submission" date="2013-01" db="EMBL/GenBank/DDBJ databases">
        <title>Whole genome shotgun sequence of Gordonia soli NBRC 108243.</title>
        <authorList>
            <person name="Isaki-Nakamura S."/>
            <person name="Hosoyama A."/>
            <person name="Tsuchikane K."/>
            <person name="Ando Y."/>
            <person name="Baba S."/>
            <person name="Ohji S."/>
            <person name="Hamada M."/>
            <person name="Tamura T."/>
            <person name="Yamazoe A."/>
            <person name="Yamazaki S."/>
            <person name="Fujita N."/>
        </authorList>
    </citation>
    <scope>NUCLEOTIDE SEQUENCE [LARGE SCALE GENOMIC DNA]</scope>
    <source>
        <strain evidence="2 3">NBRC 108243</strain>
    </source>
</reference>
<evidence type="ECO:0000313" key="3">
    <source>
        <dbReference type="Proteomes" id="UP000011666"/>
    </source>
</evidence>
<dbReference type="eggNOG" id="COG2375">
    <property type="taxonomic scope" value="Bacteria"/>
</dbReference>
<dbReference type="PROSITE" id="PS51384">
    <property type="entry name" value="FAD_FR"/>
    <property type="match status" value="1"/>
</dbReference>
<dbReference type="InterPro" id="IPR017927">
    <property type="entry name" value="FAD-bd_FR_type"/>
</dbReference>
<evidence type="ECO:0000259" key="1">
    <source>
        <dbReference type="PROSITE" id="PS51384"/>
    </source>
</evidence>
<dbReference type="EMBL" id="BANX01000002">
    <property type="protein sequence ID" value="GAC66510.1"/>
    <property type="molecule type" value="Genomic_DNA"/>
</dbReference>
<name>M0QD62_9ACTN</name>
<dbReference type="CDD" id="cd06193">
    <property type="entry name" value="siderophore_interacting"/>
    <property type="match status" value="1"/>
</dbReference>